<protein>
    <submittedName>
        <fullName evidence="2">Uncharacterized protein</fullName>
    </submittedName>
</protein>
<dbReference type="KEGG" id="mtm:MYCTH_2129407"/>
<keyword evidence="3" id="KW-1185">Reference proteome</keyword>
<evidence type="ECO:0000313" key="3">
    <source>
        <dbReference type="Proteomes" id="UP000007322"/>
    </source>
</evidence>
<feature type="compositionally biased region" description="Basic residues" evidence="1">
    <location>
        <begin position="1"/>
        <end position="10"/>
    </location>
</feature>
<feature type="compositionally biased region" description="Basic and acidic residues" evidence="1">
    <location>
        <begin position="20"/>
        <end position="33"/>
    </location>
</feature>
<gene>
    <name evidence="2" type="ORF">MYCTH_2129407</name>
</gene>
<feature type="region of interest" description="Disordered" evidence="1">
    <location>
        <begin position="1"/>
        <end position="131"/>
    </location>
</feature>
<dbReference type="HOGENOM" id="CLU_1929054_0_0_1"/>
<reference evidence="2 3" key="1">
    <citation type="journal article" date="2011" name="Nat. Biotechnol.">
        <title>Comparative genomic analysis of the thermophilic biomass-degrading fungi Myceliophthora thermophila and Thielavia terrestris.</title>
        <authorList>
            <person name="Berka R.M."/>
            <person name="Grigoriev I.V."/>
            <person name="Otillar R."/>
            <person name="Salamov A."/>
            <person name="Grimwood J."/>
            <person name="Reid I."/>
            <person name="Ishmael N."/>
            <person name="John T."/>
            <person name="Darmond C."/>
            <person name="Moisan M.-C."/>
            <person name="Henrissat B."/>
            <person name="Coutinho P.M."/>
            <person name="Lombard V."/>
            <person name="Natvig D.O."/>
            <person name="Lindquist E."/>
            <person name="Schmutz J."/>
            <person name="Lucas S."/>
            <person name="Harris P."/>
            <person name="Powlowski J."/>
            <person name="Bellemare A."/>
            <person name="Taylor D."/>
            <person name="Butler G."/>
            <person name="de Vries R.P."/>
            <person name="Allijn I.E."/>
            <person name="van den Brink J."/>
            <person name="Ushinsky S."/>
            <person name="Storms R."/>
            <person name="Powell A.J."/>
            <person name="Paulsen I.T."/>
            <person name="Elbourne L.D.H."/>
            <person name="Baker S.E."/>
            <person name="Magnuson J."/>
            <person name="LaBoissiere S."/>
            <person name="Clutterbuck A.J."/>
            <person name="Martinez D."/>
            <person name="Wogulis M."/>
            <person name="de Leon A.L."/>
            <person name="Rey M.W."/>
            <person name="Tsang A."/>
        </authorList>
    </citation>
    <scope>NUCLEOTIDE SEQUENCE [LARGE SCALE GENOMIC DNA]</scope>
    <source>
        <strain evidence="3">ATCC 42464 / BCRC 31852 / DSM 1799</strain>
    </source>
</reference>
<dbReference type="VEuPathDB" id="FungiDB:MYCTH_2129407"/>
<accession>G2QIE1</accession>
<dbReference type="InParanoid" id="G2QIE1"/>
<dbReference type="AlphaFoldDB" id="G2QIE1"/>
<dbReference type="EMBL" id="CP003006">
    <property type="protein sequence ID" value="AEO60315.1"/>
    <property type="molecule type" value="Genomic_DNA"/>
</dbReference>
<sequence length="131" mass="14040">MGVGGSRRKGYERNAVSQETRAEEIERALDPGNKKRFVSVQSHPPTGGVSGADSPIPGSAERSFGRARNSPRPTTPDPCIGHPTTPPQQLCKCFATKQLSPEQAHGEESSAWIPRDIRGRPLSNGSTHSVV</sequence>
<organism evidence="2 3">
    <name type="scientific">Thermothelomyces thermophilus (strain ATCC 42464 / BCRC 31852 / DSM 1799)</name>
    <name type="common">Sporotrichum thermophile</name>
    <dbReference type="NCBI Taxonomy" id="573729"/>
    <lineage>
        <taxon>Eukaryota</taxon>
        <taxon>Fungi</taxon>
        <taxon>Dikarya</taxon>
        <taxon>Ascomycota</taxon>
        <taxon>Pezizomycotina</taxon>
        <taxon>Sordariomycetes</taxon>
        <taxon>Sordariomycetidae</taxon>
        <taxon>Sordariales</taxon>
        <taxon>Chaetomiaceae</taxon>
        <taxon>Thermothelomyces</taxon>
    </lineage>
</organism>
<dbReference type="Proteomes" id="UP000007322">
    <property type="component" value="Chromosome 5"/>
</dbReference>
<dbReference type="RefSeq" id="XP_003665560.1">
    <property type="nucleotide sequence ID" value="XM_003665512.1"/>
</dbReference>
<dbReference type="GeneID" id="11511320"/>
<proteinExistence type="predicted"/>
<name>G2QIE1_THET4</name>
<evidence type="ECO:0000256" key="1">
    <source>
        <dbReference type="SAM" id="MobiDB-lite"/>
    </source>
</evidence>
<evidence type="ECO:0000313" key="2">
    <source>
        <dbReference type="EMBL" id="AEO60315.1"/>
    </source>
</evidence>